<comment type="caution">
    <text evidence="3">The sequence shown here is derived from an EMBL/GenBank/DDBJ whole genome shotgun (WGS) entry which is preliminary data.</text>
</comment>
<feature type="region of interest" description="Disordered" evidence="1">
    <location>
        <begin position="559"/>
        <end position="624"/>
    </location>
</feature>
<name>A0A504YNW8_FASGI</name>
<dbReference type="AlphaFoldDB" id="A0A504YNW8"/>
<dbReference type="Pfam" id="PF25999">
    <property type="entry name" value="SYNRG_C"/>
    <property type="match status" value="1"/>
</dbReference>
<accession>A0A504YNW8</accession>
<reference evidence="3 4" key="1">
    <citation type="submission" date="2019-04" db="EMBL/GenBank/DDBJ databases">
        <title>Annotation for the trematode Fasciola gigantica.</title>
        <authorList>
            <person name="Choi Y.-J."/>
        </authorList>
    </citation>
    <scope>NUCLEOTIDE SEQUENCE [LARGE SCALE GENOMIC DNA]</scope>
    <source>
        <strain evidence="3">Uganda_cow_1</strain>
    </source>
</reference>
<dbReference type="Gene3D" id="1.10.238.10">
    <property type="entry name" value="EF-hand"/>
    <property type="match status" value="1"/>
</dbReference>
<feature type="compositionally biased region" description="Polar residues" evidence="1">
    <location>
        <begin position="573"/>
        <end position="593"/>
    </location>
</feature>
<feature type="region of interest" description="Disordered" evidence="1">
    <location>
        <begin position="271"/>
        <end position="300"/>
    </location>
</feature>
<dbReference type="InterPro" id="IPR039656">
    <property type="entry name" value="SYNRG"/>
</dbReference>
<dbReference type="GO" id="GO:0030130">
    <property type="term" value="C:clathrin coat of trans-Golgi network vesicle"/>
    <property type="evidence" value="ECO:0007669"/>
    <property type="project" value="TreeGrafter"/>
</dbReference>
<keyword evidence="4" id="KW-1185">Reference proteome</keyword>
<dbReference type="Proteomes" id="UP000316759">
    <property type="component" value="Unassembled WGS sequence"/>
</dbReference>
<evidence type="ECO:0000259" key="2">
    <source>
        <dbReference type="PROSITE" id="PS50031"/>
    </source>
</evidence>
<sequence length="685" mass="77403">MHITYPSKSGRQNLSEPMDNSFHQLSMSHWLFDLKLLPTIYHQIIGAVTSSLGLDSSLIYKVFLSSGLNQPILQHIWSTTSQSHPGWFTPAELVSALALIGLAQAEQVSRSHTSLETLLHSLSLKRLHTLPCPPIPQVQLPVERPMVELRTTNQTNIGSISCIPFDYPAMTSDAIKKQPQATWPFSALPDYKRNSFSIETKSTVILSDPSEDEWADFTSCKPPVNEDICRPADPLNTIKCDFEWPAREHTKPPRLPDNRDDDFGEFQTISKQVESDQNSTKTAQVPDPTRTSVPLPLRPNYNVSMDPSSEMTPLESVQHEWLRCVVQCAELMRDSLDALQLINTDAEKTEFNETEEGVEFFSDILEVYQVANRIKGSAERLALLHTPLQIRLAEIKTAMSKLFQYIVKDDIKVIWTSVLSKPAQDVNSLDALAGFINPNSTEPLCGATRDETKQSTLDSGSNSVDQNAKACEVLKRKIDEMTRINHQLAMKTSFLSSSLISALHELEHGNADRKSGPTETKFTHDVRQQLIRFGFLPSIDRLTCMNDWPLSAQILKRPASPSLEPAPKKPSYVSPNDTKQSTESQNSSITNLQRKLPTKQEVSERSVEFMEPKTDENDDFDDSDADSETIRAAFRMFAKQIGPALKREHRQRFGTAPTQSWLADQLLTRWDALDRHERRVWHQRF</sequence>
<evidence type="ECO:0000313" key="3">
    <source>
        <dbReference type="EMBL" id="TPP61896.1"/>
    </source>
</evidence>
<dbReference type="PANTHER" id="PTHR15463:SF2">
    <property type="entry name" value="SYNERGIN GAMMA"/>
    <property type="match status" value="1"/>
</dbReference>
<protein>
    <recommendedName>
        <fullName evidence="2">EH domain-containing protein</fullName>
    </recommendedName>
</protein>
<feature type="compositionally biased region" description="Polar residues" evidence="1">
    <location>
        <begin position="271"/>
        <end position="283"/>
    </location>
</feature>
<evidence type="ECO:0000313" key="4">
    <source>
        <dbReference type="Proteomes" id="UP000316759"/>
    </source>
</evidence>
<dbReference type="OrthoDB" id="524326at2759"/>
<feature type="domain" description="EH" evidence="2">
    <location>
        <begin position="33"/>
        <end position="104"/>
    </location>
</feature>
<dbReference type="PANTHER" id="PTHR15463">
    <property type="entry name" value="AP1 GAMMA SUBUNIT BINDING PROTEIN 1"/>
    <property type="match status" value="1"/>
</dbReference>
<gene>
    <name evidence="3" type="ORF">FGIG_03835</name>
</gene>
<dbReference type="EMBL" id="SUNJ01007552">
    <property type="protein sequence ID" value="TPP61896.1"/>
    <property type="molecule type" value="Genomic_DNA"/>
</dbReference>
<proteinExistence type="predicted"/>
<dbReference type="PROSITE" id="PS50031">
    <property type="entry name" value="EH"/>
    <property type="match status" value="1"/>
</dbReference>
<organism evidence="3 4">
    <name type="scientific">Fasciola gigantica</name>
    <name type="common">Giant liver fluke</name>
    <dbReference type="NCBI Taxonomy" id="46835"/>
    <lineage>
        <taxon>Eukaryota</taxon>
        <taxon>Metazoa</taxon>
        <taxon>Spiralia</taxon>
        <taxon>Lophotrochozoa</taxon>
        <taxon>Platyhelminthes</taxon>
        <taxon>Trematoda</taxon>
        <taxon>Digenea</taxon>
        <taxon>Plagiorchiida</taxon>
        <taxon>Echinostomata</taxon>
        <taxon>Echinostomatoidea</taxon>
        <taxon>Fasciolidae</taxon>
        <taxon>Fasciola</taxon>
    </lineage>
</organism>
<dbReference type="InterPro" id="IPR000261">
    <property type="entry name" value="EH_dom"/>
</dbReference>
<evidence type="ECO:0000256" key="1">
    <source>
        <dbReference type="SAM" id="MobiDB-lite"/>
    </source>
</evidence>
<dbReference type="STRING" id="46835.A0A504YNW8"/>
<feature type="compositionally biased region" description="Basic and acidic residues" evidence="1">
    <location>
        <begin position="601"/>
        <end position="615"/>
    </location>
</feature>
<dbReference type="InterPro" id="IPR059024">
    <property type="entry name" value="SYNRG_C"/>
</dbReference>